<protein>
    <submittedName>
        <fullName evidence="4">ParB N-terminal domain-containing protein</fullName>
    </submittedName>
</protein>
<proteinExistence type="predicted"/>
<dbReference type="EMBL" id="JAFMOU010000061">
    <property type="protein sequence ID" value="MBU9834264.1"/>
    <property type="molecule type" value="Genomic_DNA"/>
</dbReference>
<dbReference type="InterPro" id="IPR003115">
    <property type="entry name" value="ParB_N"/>
</dbReference>
<evidence type="ECO:0000259" key="3">
    <source>
        <dbReference type="Pfam" id="PF07506"/>
    </source>
</evidence>
<evidence type="ECO:0000256" key="1">
    <source>
        <dbReference type="SAM" id="Coils"/>
    </source>
</evidence>
<dbReference type="RefSeq" id="WP_217137806.1">
    <property type="nucleotide sequence ID" value="NZ_JAFMOU010000061.1"/>
</dbReference>
<dbReference type="InterPro" id="IPR011111">
    <property type="entry name" value="Plasmid_RepB"/>
</dbReference>
<feature type="domain" description="RepB plasmid partition" evidence="3">
    <location>
        <begin position="100"/>
        <end position="276"/>
    </location>
</feature>
<evidence type="ECO:0000313" key="4">
    <source>
        <dbReference type="EMBL" id="MBU9834264.1"/>
    </source>
</evidence>
<dbReference type="Proteomes" id="UP000699865">
    <property type="component" value="Unassembled WGS sequence"/>
</dbReference>
<sequence length="289" mass="32952">MVSYCFERNSVKFNIDDLIPTKKPPINVKNSKKYLQIKKSINSIGIIEPIVVYLDSKLGKVKILDGHLRIEALKELGETEAICLVSTIYDTYTPNSKVSRITIIQEQKMIRKALKSGVSIEKLSEALGISIDILKGKINLLDGIDPEAVNLLANQNVPKATFYALRKMKNIRQIECACIMNNMENYSEKFSLSLLHNTQPNLLVDGQQGNDKEGHRKTIDRLEREMAQVHIESEKLKESYGENTLRLVIMKSHIQKLLENTKILHWLLDNKNELLVELKKITNINSLTK</sequence>
<keyword evidence="5" id="KW-1185">Reference proteome</keyword>
<feature type="domain" description="ParB-like N-terminal" evidence="2">
    <location>
        <begin position="11"/>
        <end position="91"/>
    </location>
</feature>
<name>A0ABS6KXD7_9GAMM</name>
<feature type="coiled-coil region" evidence="1">
    <location>
        <begin position="212"/>
        <end position="239"/>
    </location>
</feature>
<dbReference type="Pfam" id="PF07506">
    <property type="entry name" value="RepB"/>
    <property type="match status" value="1"/>
</dbReference>
<keyword evidence="1" id="KW-0175">Coiled coil</keyword>
<organism evidence="4 5">
    <name type="scientific">Rahnella perminowiae</name>
    <dbReference type="NCBI Taxonomy" id="2816244"/>
    <lineage>
        <taxon>Bacteria</taxon>
        <taxon>Pseudomonadati</taxon>
        <taxon>Pseudomonadota</taxon>
        <taxon>Gammaproteobacteria</taxon>
        <taxon>Enterobacterales</taxon>
        <taxon>Yersiniaceae</taxon>
        <taxon>Rahnella</taxon>
    </lineage>
</organism>
<comment type="caution">
    <text evidence="4">The sequence shown here is derived from an EMBL/GenBank/DDBJ whole genome shotgun (WGS) entry which is preliminary data.</text>
</comment>
<dbReference type="Pfam" id="PF02195">
    <property type="entry name" value="ParB_N"/>
    <property type="match status" value="1"/>
</dbReference>
<evidence type="ECO:0000313" key="5">
    <source>
        <dbReference type="Proteomes" id="UP000699865"/>
    </source>
</evidence>
<reference evidence="4 5" key="1">
    <citation type="submission" date="2021-03" db="EMBL/GenBank/DDBJ databases">
        <title>Five novel Rahnella species.</title>
        <authorList>
            <person name="Brady C."/>
            <person name="Asselin J."/>
            <person name="Beer S."/>
            <person name="Bruberg M.B."/>
            <person name="Crampton B."/>
            <person name="Venter S."/>
            <person name="Arnold D."/>
            <person name="Denman S."/>
        </authorList>
    </citation>
    <scope>NUCLEOTIDE SEQUENCE [LARGE SCALE GENOMIC DNA]</scope>
    <source>
        <strain evidence="4 5">L72c</strain>
    </source>
</reference>
<gene>
    <name evidence="4" type="ORF">J1786_05400</name>
</gene>
<accession>A0ABS6KXD7</accession>
<evidence type="ECO:0000259" key="2">
    <source>
        <dbReference type="Pfam" id="PF02195"/>
    </source>
</evidence>